<gene>
    <name evidence="1" type="ORF">METZ01_LOCUS224732</name>
</gene>
<proteinExistence type="predicted"/>
<dbReference type="PANTHER" id="PTHR30244">
    <property type="entry name" value="TRANSAMINASE"/>
    <property type="match status" value="1"/>
</dbReference>
<dbReference type="InterPro" id="IPR000653">
    <property type="entry name" value="DegT/StrS_aminotransferase"/>
</dbReference>
<dbReference type="PANTHER" id="PTHR30244:SF34">
    <property type="entry name" value="DTDP-4-AMINO-4,6-DIDEOXYGALACTOSE TRANSAMINASE"/>
    <property type="match status" value="1"/>
</dbReference>
<dbReference type="GO" id="GO:0030170">
    <property type="term" value="F:pyridoxal phosphate binding"/>
    <property type="evidence" value="ECO:0007669"/>
    <property type="project" value="TreeGrafter"/>
</dbReference>
<sequence length="123" mass="14475">NQLKQINNFISQRIKIANEYTNKIKTLTFQKTPKYVTTHTHMLFFAFSKNVNERDKNLKFLRDNGIDARLPYMPIHRQPCNPELENSNAPNSNLIYETGFTLPIFNDMTEDECNLVIDYCNKL</sequence>
<reference evidence="1" key="1">
    <citation type="submission" date="2018-05" db="EMBL/GenBank/DDBJ databases">
        <authorList>
            <person name="Lanie J.A."/>
            <person name="Ng W.-L."/>
            <person name="Kazmierczak K.M."/>
            <person name="Andrzejewski T.M."/>
            <person name="Davidsen T.M."/>
            <person name="Wayne K.J."/>
            <person name="Tettelin H."/>
            <person name="Glass J.I."/>
            <person name="Rusch D."/>
            <person name="Podicherti R."/>
            <person name="Tsui H.-C.T."/>
            <person name="Winkler M.E."/>
        </authorList>
    </citation>
    <scope>NUCLEOTIDE SEQUENCE</scope>
</reference>
<evidence type="ECO:0008006" key="2">
    <source>
        <dbReference type="Google" id="ProtNLM"/>
    </source>
</evidence>
<dbReference type="InterPro" id="IPR015424">
    <property type="entry name" value="PyrdxlP-dep_Trfase"/>
</dbReference>
<feature type="non-terminal residue" evidence="1">
    <location>
        <position position="1"/>
    </location>
</feature>
<name>A0A382G9F9_9ZZZZ</name>
<dbReference type="Gene3D" id="3.90.1150.10">
    <property type="entry name" value="Aspartate Aminotransferase, domain 1"/>
    <property type="match status" value="1"/>
</dbReference>
<dbReference type="EMBL" id="UINC01054320">
    <property type="protein sequence ID" value="SVB71878.1"/>
    <property type="molecule type" value="Genomic_DNA"/>
</dbReference>
<dbReference type="GO" id="GO:0000271">
    <property type="term" value="P:polysaccharide biosynthetic process"/>
    <property type="evidence" value="ECO:0007669"/>
    <property type="project" value="TreeGrafter"/>
</dbReference>
<dbReference type="AlphaFoldDB" id="A0A382G9F9"/>
<protein>
    <recommendedName>
        <fullName evidence="2">DegT/DnrJ/EryC1/StrS aminotransferase family protein</fullName>
    </recommendedName>
</protein>
<evidence type="ECO:0000313" key="1">
    <source>
        <dbReference type="EMBL" id="SVB71878.1"/>
    </source>
</evidence>
<accession>A0A382G9F9</accession>
<dbReference type="SUPFAM" id="SSF53383">
    <property type="entry name" value="PLP-dependent transferases"/>
    <property type="match status" value="1"/>
</dbReference>
<dbReference type="Pfam" id="PF01041">
    <property type="entry name" value="DegT_DnrJ_EryC1"/>
    <property type="match status" value="1"/>
</dbReference>
<organism evidence="1">
    <name type="scientific">marine metagenome</name>
    <dbReference type="NCBI Taxonomy" id="408172"/>
    <lineage>
        <taxon>unclassified sequences</taxon>
        <taxon>metagenomes</taxon>
        <taxon>ecological metagenomes</taxon>
    </lineage>
</organism>
<dbReference type="InterPro" id="IPR015422">
    <property type="entry name" value="PyrdxlP-dep_Trfase_small"/>
</dbReference>
<dbReference type="GO" id="GO:0008483">
    <property type="term" value="F:transaminase activity"/>
    <property type="evidence" value="ECO:0007669"/>
    <property type="project" value="TreeGrafter"/>
</dbReference>